<evidence type="ECO:0000256" key="6">
    <source>
        <dbReference type="ARBA" id="ARBA00022908"/>
    </source>
</evidence>
<keyword evidence="8" id="KW-0239">DNA-directed DNA polymerase</keyword>
<keyword evidence="7" id="KW-0695">RNA-directed DNA polymerase</keyword>
<proteinExistence type="predicted"/>
<dbReference type="PANTHER" id="PTHR42648:SF11">
    <property type="entry name" value="TRANSPOSON TY4-P GAG-POL POLYPROTEIN"/>
    <property type="match status" value="1"/>
</dbReference>
<dbReference type="PANTHER" id="PTHR42648">
    <property type="entry name" value="TRANSPOSASE, PUTATIVE-RELATED"/>
    <property type="match status" value="1"/>
</dbReference>
<keyword evidence="8" id="KW-0808">Transferase</keyword>
<keyword evidence="8" id="KW-0548">Nucleotidyltransferase</keyword>
<keyword evidence="12" id="KW-1185">Reference proteome</keyword>
<keyword evidence="9" id="KW-0233">DNA recombination</keyword>
<evidence type="ECO:0000313" key="12">
    <source>
        <dbReference type="Proteomes" id="UP001159363"/>
    </source>
</evidence>
<organism evidence="11 12">
    <name type="scientific">Dryococelus australis</name>
    <dbReference type="NCBI Taxonomy" id="614101"/>
    <lineage>
        <taxon>Eukaryota</taxon>
        <taxon>Metazoa</taxon>
        <taxon>Ecdysozoa</taxon>
        <taxon>Arthropoda</taxon>
        <taxon>Hexapoda</taxon>
        <taxon>Insecta</taxon>
        <taxon>Pterygota</taxon>
        <taxon>Neoptera</taxon>
        <taxon>Polyneoptera</taxon>
        <taxon>Phasmatodea</taxon>
        <taxon>Verophasmatodea</taxon>
        <taxon>Anareolatae</taxon>
        <taxon>Phasmatidae</taxon>
        <taxon>Eurycanthinae</taxon>
        <taxon>Dryococelus</taxon>
    </lineage>
</organism>
<dbReference type="InterPro" id="IPR012337">
    <property type="entry name" value="RNaseH-like_sf"/>
</dbReference>
<feature type="non-terminal residue" evidence="11">
    <location>
        <position position="511"/>
    </location>
</feature>
<reference evidence="11 12" key="1">
    <citation type="submission" date="2023-02" db="EMBL/GenBank/DDBJ databases">
        <title>LHISI_Scaffold_Assembly.</title>
        <authorList>
            <person name="Stuart O.P."/>
            <person name="Cleave R."/>
            <person name="Magrath M.J.L."/>
            <person name="Mikheyev A.S."/>
        </authorList>
    </citation>
    <scope>NUCLEOTIDE SEQUENCE [LARGE SCALE GENOMIC DNA]</scope>
    <source>
        <strain evidence="11">Daus_M_001</strain>
        <tissue evidence="11">Leg muscle</tissue>
    </source>
</reference>
<keyword evidence="3" id="KW-0255">Endonuclease</keyword>
<keyword evidence="4" id="KW-0378">Hydrolase</keyword>
<evidence type="ECO:0000256" key="7">
    <source>
        <dbReference type="ARBA" id="ARBA00022918"/>
    </source>
</evidence>
<keyword evidence="1" id="KW-0540">Nuclease</keyword>
<evidence type="ECO:0000256" key="4">
    <source>
        <dbReference type="ARBA" id="ARBA00022801"/>
    </source>
</evidence>
<protein>
    <recommendedName>
        <fullName evidence="10">Integrase catalytic domain-containing protein</fullName>
    </recommendedName>
</protein>
<dbReference type="EMBL" id="JARBHB010000003">
    <property type="protein sequence ID" value="KAJ8889956.1"/>
    <property type="molecule type" value="Genomic_DNA"/>
</dbReference>
<dbReference type="Gene3D" id="3.30.420.10">
    <property type="entry name" value="Ribonuclease H-like superfamily/Ribonuclease H"/>
    <property type="match status" value="1"/>
</dbReference>
<dbReference type="InterPro" id="IPR001584">
    <property type="entry name" value="Integrase_cat-core"/>
</dbReference>
<accession>A0ABQ9I0P3</accession>
<comment type="caution">
    <text evidence="11">The sequence shown here is derived from an EMBL/GenBank/DDBJ whole genome shotgun (WGS) entry which is preliminary data.</text>
</comment>
<evidence type="ECO:0000256" key="9">
    <source>
        <dbReference type="ARBA" id="ARBA00023172"/>
    </source>
</evidence>
<dbReference type="InterPro" id="IPR036397">
    <property type="entry name" value="RNaseH_sf"/>
</dbReference>
<evidence type="ECO:0000256" key="1">
    <source>
        <dbReference type="ARBA" id="ARBA00022722"/>
    </source>
</evidence>
<name>A0ABQ9I0P3_9NEOP</name>
<evidence type="ECO:0000256" key="5">
    <source>
        <dbReference type="ARBA" id="ARBA00022842"/>
    </source>
</evidence>
<keyword evidence="5" id="KW-0460">Magnesium</keyword>
<dbReference type="SUPFAM" id="SSF53098">
    <property type="entry name" value="Ribonuclease H-like"/>
    <property type="match status" value="1"/>
</dbReference>
<evidence type="ECO:0000256" key="3">
    <source>
        <dbReference type="ARBA" id="ARBA00022759"/>
    </source>
</evidence>
<feature type="domain" description="Integrase catalytic" evidence="10">
    <location>
        <begin position="255"/>
        <end position="345"/>
    </location>
</feature>
<evidence type="ECO:0000256" key="8">
    <source>
        <dbReference type="ARBA" id="ARBA00022932"/>
    </source>
</evidence>
<dbReference type="Proteomes" id="UP001159363">
    <property type="component" value="Chromosome 3"/>
</dbReference>
<evidence type="ECO:0000313" key="11">
    <source>
        <dbReference type="EMBL" id="KAJ8889956.1"/>
    </source>
</evidence>
<evidence type="ECO:0000256" key="2">
    <source>
        <dbReference type="ARBA" id="ARBA00022723"/>
    </source>
</evidence>
<keyword evidence="6" id="KW-0229">DNA integration</keyword>
<dbReference type="InterPro" id="IPR039537">
    <property type="entry name" value="Retrotran_Ty1/copia-like"/>
</dbReference>
<keyword evidence="2" id="KW-0479">Metal-binding</keyword>
<gene>
    <name evidence="11" type="ORF">PR048_009461</name>
</gene>
<sequence length="511" mass="57766">MRTYLEHEELWQCVAGEEKDDKKVAHTRAKIICMLKAPIQQRRHGTNEYVNNIITTAHKLQGINFEVSEEWIGTLLLTGLPEEYRPIIMGLESSGTPITEDSVKTKQLQAIQVTIRKPVVPDQELAIYSSKGTRDYNKGLRCYDCNGYDTVKAEEVLYVPDLSTNLLSVSRIDKHSHTVLFNDNGCHIYINWELMATASLVNNMCRLDQPEERTNCTRISSKDFHSSIRGSRAHESLQLVHSDICGLMEEQSIGGSLYFFTLIDKYTRELGIQHQTTCPYTPEQNGLVERLNCTLVEKARCLLIEARLDCTFWAEAVNTAAYLHNRSPSSVLDGQTPEEVLSGRKTRLATPASYCENSKGYQLLKQGTTGVIKSHDIVFVESEGTHSETKKGVRKSPNPITSLQIMEDTSTPIINDVEDDTHHQPDSLSEFSGFEAQEDLNQVGNDSIEDFVHSEEMTTALTLSEARNQGRYRIRRIDYEATFAPVVRHASTRMILALAVKYDLDIDHMDE</sequence>
<evidence type="ECO:0000259" key="10">
    <source>
        <dbReference type="PROSITE" id="PS50994"/>
    </source>
</evidence>
<dbReference type="PROSITE" id="PS50994">
    <property type="entry name" value="INTEGRASE"/>
    <property type="match status" value="1"/>
</dbReference>